<gene>
    <name evidence="1" type="ORF">PCASD_24461</name>
</gene>
<reference evidence="1 2" key="1">
    <citation type="submission" date="2017-11" db="EMBL/GenBank/DDBJ databases">
        <title>De novo assembly and phasing of dikaryotic genomes from two isolates of Puccinia coronata f. sp. avenae, the causal agent of oat crown rust.</title>
        <authorList>
            <person name="Miller M.E."/>
            <person name="Zhang Y."/>
            <person name="Omidvar V."/>
            <person name="Sperschneider J."/>
            <person name="Schwessinger B."/>
            <person name="Raley C."/>
            <person name="Palmer J.M."/>
            <person name="Garnica D."/>
            <person name="Upadhyaya N."/>
            <person name="Rathjen J."/>
            <person name="Taylor J.M."/>
            <person name="Park R.F."/>
            <person name="Dodds P.N."/>
            <person name="Hirsch C.D."/>
            <person name="Kianian S.F."/>
            <person name="Figueroa M."/>
        </authorList>
    </citation>
    <scope>NUCLEOTIDE SEQUENCE [LARGE SCALE GENOMIC DNA]</scope>
    <source>
        <strain evidence="1">12SD80</strain>
    </source>
</reference>
<evidence type="ECO:0000313" key="1">
    <source>
        <dbReference type="EMBL" id="PLW25563.1"/>
    </source>
</evidence>
<sequence>MGQVSAKRCVLVPTRTWDVQDHSQAVIARCSCLQASTTAASPPDRNRGLGFKPQTLKCNEFDTYKVALRAAKLLPPLHVPS</sequence>
<comment type="caution">
    <text evidence="1">The sequence shown here is derived from an EMBL/GenBank/DDBJ whole genome shotgun (WGS) entry which is preliminary data.</text>
</comment>
<dbReference type="EMBL" id="PGCI01000529">
    <property type="protein sequence ID" value="PLW25563.1"/>
    <property type="molecule type" value="Genomic_DNA"/>
</dbReference>
<proteinExistence type="predicted"/>
<dbReference type="Proteomes" id="UP000235392">
    <property type="component" value="Unassembled WGS sequence"/>
</dbReference>
<organism evidence="1 2">
    <name type="scientific">Puccinia coronata f. sp. avenae</name>
    <dbReference type="NCBI Taxonomy" id="200324"/>
    <lineage>
        <taxon>Eukaryota</taxon>
        <taxon>Fungi</taxon>
        <taxon>Dikarya</taxon>
        <taxon>Basidiomycota</taxon>
        <taxon>Pucciniomycotina</taxon>
        <taxon>Pucciniomycetes</taxon>
        <taxon>Pucciniales</taxon>
        <taxon>Pucciniaceae</taxon>
        <taxon>Puccinia</taxon>
    </lineage>
</organism>
<accession>A0A2N5TJ85</accession>
<evidence type="ECO:0000313" key="2">
    <source>
        <dbReference type="Proteomes" id="UP000235392"/>
    </source>
</evidence>
<protein>
    <submittedName>
        <fullName evidence="1">Uncharacterized protein</fullName>
    </submittedName>
</protein>
<name>A0A2N5TJ85_9BASI</name>
<dbReference type="AlphaFoldDB" id="A0A2N5TJ85"/>